<dbReference type="CDD" id="cd00085">
    <property type="entry name" value="HNHc"/>
    <property type="match status" value="1"/>
</dbReference>
<evidence type="ECO:0000313" key="3">
    <source>
        <dbReference type="Proteomes" id="UP000199258"/>
    </source>
</evidence>
<dbReference type="Pfam" id="PF02720">
    <property type="entry name" value="DUF222"/>
    <property type="match status" value="1"/>
</dbReference>
<dbReference type="Gene3D" id="1.10.30.50">
    <property type="match status" value="1"/>
</dbReference>
<dbReference type="AlphaFoldDB" id="A0A1G8GZV1"/>
<dbReference type="Pfam" id="PF13391">
    <property type="entry name" value="HNH_2"/>
    <property type="match status" value="1"/>
</dbReference>
<dbReference type="RefSeq" id="WP_090585561.1">
    <property type="nucleotide sequence ID" value="NZ_FNDT01000005.1"/>
</dbReference>
<reference evidence="2 3" key="1">
    <citation type="submission" date="2016-10" db="EMBL/GenBank/DDBJ databases">
        <authorList>
            <person name="de Groot N.N."/>
        </authorList>
    </citation>
    <scope>NUCLEOTIDE SEQUENCE [LARGE SCALE GENOMIC DNA]</scope>
    <source>
        <strain evidence="2 3">NP_1H</strain>
    </source>
</reference>
<gene>
    <name evidence="2" type="ORF">SAMN04488693_10515</name>
</gene>
<protein>
    <recommendedName>
        <fullName evidence="1">HNH nuclease domain-containing protein</fullName>
    </recommendedName>
</protein>
<dbReference type="EMBL" id="FNDT01000005">
    <property type="protein sequence ID" value="SDH99938.1"/>
    <property type="molecule type" value="Genomic_DNA"/>
</dbReference>
<feature type="domain" description="HNH nuclease" evidence="1">
    <location>
        <begin position="382"/>
        <end position="434"/>
    </location>
</feature>
<proteinExistence type="predicted"/>
<dbReference type="InterPro" id="IPR003870">
    <property type="entry name" value="DUF222"/>
</dbReference>
<dbReference type="OrthoDB" id="5177627at2"/>
<evidence type="ECO:0000259" key="1">
    <source>
        <dbReference type="SMART" id="SM00507"/>
    </source>
</evidence>
<keyword evidence="3" id="KW-1185">Reference proteome</keyword>
<dbReference type="STRING" id="335973.SAMN04488693_10515"/>
<evidence type="ECO:0000313" key="2">
    <source>
        <dbReference type="EMBL" id="SDH99938.1"/>
    </source>
</evidence>
<accession>A0A1G8GZV1</accession>
<sequence length="480" mass="52777">MATALHEHQLQEPSQLQSLRTDLQAFSEEFADGFLLSTRGKTAATLVDIEHLAKLIDHLQVLAVSAVVGHDIAALGERDYQQSTPSQDWNVEASAPERTVQPLSVHRNTAEYLRAKLGISRSEANRRLRLAANIMPPGSGPGVLAEPKLAVLAAAFRAGSLSMRASTVICDAVERVRPVADHNQLDAMERHLTTQAVESDEDTLRVLARRWENTLDQDGQEPTDKVLEARQGVFLHGRRNGLHFLEIGATDEQFEHLSTVMNTAANPRVVAEAEKGVGADTLEPQPTRAQNLLIGLVSACRIALAGDGLPASGGHRPQVMVTINYRDLQADLSNAGHAVFAHQLSNRSIRKLACDADIIPVILGGEGQILDLGRAKRLFPAYLRRALVARDKGCAFPDCTVPATWCEAHHIIPWAAGGTTSLREGVLVCSRHHHVLHDGEWTVESIHGVPWFRPPKYLDPNRTPRRNSYWRVEELVQQQL</sequence>
<name>A0A1G8GZV1_9MICC</name>
<dbReference type="InterPro" id="IPR003615">
    <property type="entry name" value="HNH_nuc"/>
</dbReference>
<organism evidence="2 3">
    <name type="scientific">Arthrobacter subterraneus</name>
    <dbReference type="NCBI Taxonomy" id="335973"/>
    <lineage>
        <taxon>Bacteria</taxon>
        <taxon>Bacillati</taxon>
        <taxon>Actinomycetota</taxon>
        <taxon>Actinomycetes</taxon>
        <taxon>Micrococcales</taxon>
        <taxon>Micrococcaceae</taxon>
        <taxon>Arthrobacter</taxon>
    </lineage>
</organism>
<dbReference type="SMART" id="SM00507">
    <property type="entry name" value="HNHc"/>
    <property type="match status" value="1"/>
</dbReference>
<dbReference type="Proteomes" id="UP000199258">
    <property type="component" value="Unassembled WGS sequence"/>
</dbReference>